<dbReference type="EMBL" id="MCFD01000011">
    <property type="protein sequence ID" value="ORX67781.1"/>
    <property type="molecule type" value="Genomic_DNA"/>
</dbReference>
<feature type="non-terminal residue" evidence="1">
    <location>
        <position position="79"/>
    </location>
</feature>
<name>A0A1Y1W2K5_9FUNG</name>
<accession>A0A1Y1W2K5</accession>
<protein>
    <submittedName>
        <fullName evidence="1">Uncharacterized protein</fullName>
    </submittedName>
</protein>
<gene>
    <name evidence="1" type="ORF">DL89DRAFT_203349</name>
</gene>
<dbReference type="OrthoDB" id="1708823at2759"/>
<reference evidence="1 2" key="1">
    <citation type="submission" date="2016-07" db="EMBL/GenBank/DDBJ databases">
        <title>Pervasive Adenine N6-methylation of Active Genes in Fungi.</title>
        <authorList>
            <consortium name="DOE Joint Genome Institute"/>
            <person name="Mondo S.J."/>
            <person name="Dannebaum R.O."/>
            <person name="Kuo R.C."/>
            <person name="Labutti K."/>
            <person name="Haridas S."/>
            <person name="Kuo A."/>
            <person name="Salamov A."/>
            <person name="Ahrendt S.R."/>
            <person name="Lipzen A."/>
            <person name="Sullivan W."/>
            <person name="Andreopoulos W.B."/>
            <person name="Clum A."/>
            <person name="Lindquist E."/>
            <person name="Daum C."/>
            <person name="Ramamoorthy G.K."/>
            <person name="Gryganskyi A."/>
            <person name="Culley D."/>
            <person name="Magnuson J.K."/>
            <person name="James T.Y."/>
            <person name="O'Malley M.A."/>
            <person name="Stajich J.E."/>
            <person name="Spatafora J.W."/>
            <person name="Visel A."/>
            <person name="Grigoriev I.V."/>
        </authorList>
    </citation>
    <scope>NUCLEOTIDE SEQUENCE [LARGE SCALE GENOMIC DNA]</scope>
    <source>
        <strain evidence="1 2">ATCC 12442</strain>
    </source>
</reference>
<dbReference type="Proteomes" id="UP000193922">
    <property type="component" value="Unassembled WGS sequence"/>
</dbReference>
<dbReference type="GeneID" id="63800673"/>
<comment type="caution">
    <text evidence="1">The sequence shown here is derived from an EMBL/GenBank/DDBJ whole genome shotgun (WGS) entry which is preliminary data.</text>
</comment>
<dbReference type="AlphaFoldDB" id="A0A1Y1W2K5"/>
<evidence type="ECO:0000313" key="2">
    <source>
        <dbReference type="Proteomes" id="UP000193922"/>
    </source>
</evidence>
<evidence type="ECO:0000313" key="1">
    <source>
        <dbReference type="EMBL" id="ORX67781.1"/>
    </source>
</evidence>
<keyword evidence="2" id="KW-1185">Reference proteome</keyword>
<dbReference type="RefSeq" id="XP_040741627.1">
    <property type="nucleotide sequence ID" value="XM_040884025.1"/>
</dbReference>
<organism evidence="1 2">
    <name type="scientific">Linderina pennispora</name>
    <dbReference type="NCBI Taxonomy" id="61395"/>
    <lineage>
        <taxon>Eukaryota</taxon>
        <taxon>Fungi</taxon>
        <taxon>Fungi incertae sedis</taxon>
        <taxon>Zoopagomycota</taxon>
        <taxon>Kickxellomycotina</taxon>
        <taxon>Kickxellomycetes</taxon>
        <taxon>Kickxellales</taxon>
        <taxon>Kickxellaceae</taxon>
        <taxon>Linderina</taxon>
    </lineage>
</organism>
<sequence length="79" mass="8651">LAWGCGCLERTPNFSLWNWPVPVTDCRGSRDVCRNNCNAASSGDRNECFTKCDATHQCSTENAPISYTNSTGVDTAPIY</sequence>
<proteinExistence type="predicted"/>
<feature type="non-terminal residue" evidence="1">
    <location>
        <position position="1"/>
    </location>
</feature>